<keyword evidence="4" id="KW-1185">Reference proteome</keyword>
<keyword evidence="1" id="KW-1133">Transmembrane helix</keyword>
<dbReference type="STRING" id="1288291.A0A059EWR8"/>
<proteinExistence type="predicted"/>
<feature type="domain" description="Phospholipid/glycerol acyltransferase" evidence="2">
    <location>
        <begin position="76"/>
        <end position="198"/>
    </location>
</feature>
<dbReference type="Pfam" id="PF01553">
    <property type="entry name" value="Acyltransferase"/>
    <property type="match status" value="1"/>
</dbReference>
<evidence type="ECO:0000313" key="4">
    <source>
        <dbReference type="Proteomes" id="UP000030655"/>
    </source>
</evidence>
<feature type="transmembrane region" description="Helical" evidence="1">
    <location>
        <begin position="12"/>
        <end position="35"/>
    </location>
</feature>
<keyword evidence="1" id="KW-0812">Transmembrane</keyword>
<dbReference type="GO" id="GO:0016746">
    <property type="term" value="F:acyltransferase activity"/>
    <property type="evidence" value="ECO:0007669"/>
    <property type="project" value="InterPro"/>
</dbReference>
<keyword evidence="1" id="KW-0472">Membrane</keyword>
<protein>
    <recommendedName>
        <fullName evidence="2">Phospholipid/glycerol acyltransferase domain-containing protein</fullName>
    </recommendedName>
</protein>
<dbReference type="GO" id="GO:0012505">
    <property type="term" value="C:endomembrane system"/>
    <property type="evidence" value="ECO:0007669"/>
    <property type="project" value="TreeGrafter"/>
</dbReference>
<sequence length="278" mass="32845">MIVKACKIFIKSFITLLFIPYSIIVGLLIIITIFLPEKVIGRISRFFSYIGWTMCSYNLKLSGKIEVDYDQLNDSCILISNHIGSLDFILLHEIARANGMLWYMKYIIKKEAINIPVFGYLMDKINFVFVKRNFDKDKDTLIEHCREIKKNNQKVWFVVYPEGTRFTQEKQMKSKEFAQSRNLIYFNNLLMPRGKGLNVIIDNLRESHVSHLLDVTLYYRNKVPSLFYFLFFVTDADIKVNARKININEINDVNTFLLDTFSRKDNLIEEWKNDKKNN</sequence>
<dbReference type="SUPFAM" id="SSF69593">
    <property type="entry name" value="Glycerol-3-phosphate (1)-acyltransferase"/>
    <property type="match status" value="1"/>
</dbReference>
<dbReference type="InterPro" id="IPR002123">
    <property type="entry name" value="Plipid/glycerol_acylTrfase"/>
</dbReference>
<dbReference type="SMART" id="SM00563">
    <property type="entry name" value="PlsC"/>
    <property type="match status" value="1"/>
</dbReference>
<name>A0A059EWR8_9MICR</name>
<dbReference type="HOGENOM" id="CLU_041844_6_1_1"/>
<evidence type="ECO:0000256" key="1">
    <source>
        <dbReference type="SAM" id="Phobius"/>
    </source>
</evidence>
<dbReference type="VEuPathDB" id="MicrosporidiaDB:H312_03296"/>
<evidence type="ECO:0000313" key="3">
    <source>
        <dbReference type="EMBL" id="KCZ79317.1"/>
    </source>
</evidence>
<dbReference type="AlphaFoldDB" id="A0A059EWR8"/>
<dbReference type="CDD" id="cd07990">
    <property type="entry name" value="LPLAT_LCLAT1-like"/>
    <property type="match status" value="1"/>
</dbReference>
<dbReference type="OrthoDB" id="189226at2759"/>
<gene>
    <name evidence="3" type="ORF">H312_03296</name>
</gene>
<dbReference type="EMBL" id="KK365299">
    <property type="protein sequence ID" value="KCZ79317.1"/>
    <property type="molecule type" value="Genomic_DNA"/>
</dbReference>
<organism evidence="3 4">
    <name type="scientific">Anncaliia algerae PRA339</name>
    <dbReference type="NCBI Taxonomy" id="1288291"/>
    <lineage>
        <taxon>Eukaryota</taxon>
        <taxon>Fungi</taxon>
        <taxon>Fungi incertae sedis</taxon>
        <taxon>Microsporidia</taxon>
        <taxon>Tubulinosematoidea</taxon>
        <taxon>Tubulinosematidae</taxon>
        <taxon>Anncaliia</taxon>
    </lineage>
</organism>
<dbReference type="PANTHER" id="PTHR10983">
    <property type="entry name" value="1-ACYLGLYCEROL-3-PHOSPHATE ACYLTRANSFERASE-RELATED"/>
    <property type="match status" value="1"/>
</dbReference>
<accession>A0A059EWR8</accession>
<reference evidence="4" key="1">
    <citation type="submission" date="2013-02" db="EMBL/GenBank/DDBJ databases">
        <authorList>
            <consortium name="The Broad Institute Genome Sequencing Platform"/>
            <person name="Cuomo C."/>
            <person name="Becnel J."/>
            <person name="Sanscrainte N."/>
            <person name="Walker B."/>
            <person name="Young S.K."/>
            <person name="Zeng Q."/>
            <person name="Gargeya S."/>
            <person name="Fitzgerald M."/>
            <person name="Haas B."/>
            <person name="Abouelleil A."/>
            <person name="Alvarado L."/>
            <person name="Arachchi H.M."/>
            <person name="Berlin A.M."/>
            <person name="Chapman S.B."/>
            <person name="Dewar J."/>
            <person name="Goldberg J."/>
            <person name="Griggs A."/>
            <person name="Gujja S."/>
            <person name="Hansen M."/>
            <person name="Howarth C."/>
            <person name="Imamovic A."/>
            <person name="Larimer J."/>
            <person name="McCowan C."/>
            <person name="Murphy C."/>
            <person name="Neiman D."/>
            <person name="Pearson M."/>
            <person name="Priest M."/>
            <person name="Roberts A."/>
            <person name="Saif S."/>
            <person name="Shea T."/>
            <person name="Sisk P."/>
            <person name="Sykes S."/>
            <person name="Wortman J."/>
            <person name="Nusbaum C."/>
            <person name="Birren B."/>
        </authorList>
    </citation>
    <scope>NUCLEOTIDE SEQUENCE [LARGE SCALE GENOMIC DNA]</scope>
    <source>
        <strain evidence="4">PRA339</strain>
    </source>
</reference>
<reference evidence="3 4" key="2">
    <citation type="submission" date="2014-03" db="EMBL/GenBank/DDBJ databases">
        <title>The Genome Sequence of Anncaliia algerae insect isolate PRA339.</title>
        <authorList>
            <consortium name="The Broad Institute Genome Sequencing Platform"/>
            <consortium name="The Broad Institute Genome Sequencing Center for Infectious Disease"/>
            <person name="Cuomo C."/>
            <person name="Becnel J."/>
            <person name="Sanscrainte N."/>
            <person name="Walker B."/>
            <person name="Young S.K."/>
            <person name="Zeng Q."/>
            <person name="Gargeya S."/>
            <person name="Fitzgerald M."/>
            <person name="Haas B."/>
            <person name="Abouelleil A."/>
            <person name="Alvarado L."/>
            <person name="Arachchi H.M."/>
            <person name="Berlin A.M."/>
            <person name="Chapman S.B."/>
            <person name="Dewar J."/>
            <person name="Goldberg J."/>
            <person name="Griggs A."/>
            <person name="Gujja S."/>
            <person name="Hansen M."/>
            <person name="Howarth C."/>
            <person name="Imamovic A."/>
            <person name="Larimer J."/>
            <person name="McCowan C."/>
            <person name="Murphy C."/>
            <person name="Neiman D."/>
            <person name="Pearson M."/>
            <person name="Priest M."/>
            <person name="Roberts A."/>
            <person name="Saif S."/>
            <person name="Shea T."/>
            <person name="Sisk P."/>
            <person name="Sykes S."/>
            <person name="Wortman J."/>
            <person name="Nusbaum C."/>
            <person name="Birren B."/>
        </authorList>
    </citation>
    <scope>NUCLEOTIDE SEQUENCE [LARGE SCALE GENOMIC DNA]</scope>
    <source>
        <strain evidence="3 4">PRA339</strain>
    </source>
</reference>
<dbReference type="Proteomes" id="UP000030655">
    <property type="component" value="Unassembled WGS sequence"/>
</dbReference>
<evidence type="ECO:0000259" key="2">
    <source>
        <dbReference type="SMART" id="SM00563"/>
    </source>
</evidence>
<dbReference type="PANTHER" id="PTHR10983:SF16">
    <property type="entry name" value="LYSOCARDIOLIPIN ACYLTRANSFERASE 1"/>
    <property type="match status" value="1"/>
</dbReference>